<gene>
    <name evidence="2" type="ORF">EVS84_16615</name>
</gene>
<evidence type="ECO:0000313" key="3">
    <source>
        <dbReference type="Proteomes" id="UP000291107"/>
    </source>
</evidence>
<comment type="caution">
    <text evidence="2">The sequence shown here is derived from an EMBL/GenBank/DDBJ whole genome shotgun (WGS) entry which is preliminary data.</text>
</comment>
<feature type="domain" description="DUF4123" evidence="1">
    <location>
        <begin position="38"/>
        <end position="161"/>
    </location>
</feature>
<name>A0A4Q4L0U3_9PSED</name>
<evidence type="ECO:0000313" key="2">
    <source>
        <dbReference type="EMBL" id="RYM40121.1"/>
    </source>
</evidence>
<dbReference type="InterPro" id="IPR025391">
    <property type="entry name" value="DUF4123"/>
</dbReference>
<dbReference type="EMBL" id="SEUB01000006">
    <property type="protein sequence ID" value="RYM40121.1"/>
    <property type="molecule type" value="Genomic_DNA"/>
</dbReference>
<organism evidence="2 3">
    <name type="scientific">Pseudomonas koreensis</name>
    <dbReference type="NCBI Taxonomy" id="198620"/>
    <lineage>
        <taxon>Bacteria</taxon>
        <taxon>Pseudomonadati</taxon>
        <taxon>Pseudomonadota</taxon>
        <taxon>Gammaproteobacteria</taxon>
        <taxon>Pseudomonadales</taxon>
        <taxon>Pseudomonadaceae</taxon>
        <taxon>Pseudomonas</taxon>
    </lineage>
</organism>
<dbReference type="AlphaFoldDB" id="A0A4Q4L0U3"/>
<dbReference type="Proteomes" id="UP000291107">
    <property type="component" value="Unassembled WGS sequence"/>
</dbReference>
<dbReference type="Pfam" id="PF13503">
    <property type="entry name" value="DUF4123"/>
    <property type="match status" value="1"/>
</dbReference>
<evidence type="ECO:0000259" key="1">
    <source>
        <dbReference type="Pfam" id="PF13503"/>
    </source>
</evidence>
<proteinExistence type="predicted"/>
<protein>
    <submittedName>
        <fullName evidence="2">DUF4123 domain-containing protein</fullName>
    </submittedName>
</protein>
<reference evidence="2 3" key="1">
    <citation type="submission" date="2019-02" db="EMBL/GenBank/DDBJ databases">
        <title>Genome of Pseudomonas korensis isolated from heavy metal contaminated environment.</title>
        <authorList>
            <person name="Ayangbenro A.S."/>
            <person name="Babalola O."/>
        </authorList>
    </citation>
    <scope>NUCLEOTIDE SEQUENCE [LARGE SCALE GENOMIC DNA]</scope>
    <source>
        <strain evidence="2 3">AB36</strain>
    </source>
</reference>
<accession>A0A4Q4L0U3</accession>
<sequence length="295" mass="33705">MSSGCERSLPDPPTRCVGMIKSIESPFKQSTTTGAMCLILDRSFDADLLSHLFQSDEQYRPSCLPLFANTPYADLQPAGPYVVLYPERQTVAPYVSTLLEQSDAGCVAWLSGSALLDQGVEHWRSLLTVRTDEEPQQMMRFFDPRWLEPLLLALDETERAQFMGPFSALAWRNEIGWRFYAKPPHTPPTAKQPPAWLYVGEERQALIEQGRLRVIATRFADDYREVLPTDDRVEFVHRQLLAAKDTGYEQMADQERWLRVAIQRGDRFWKQPPATELLARDDIALGDKLTQLESL</sequence>